<dbReference type="Proteomes" id="UP000053268">
    <property type="component" value="Unassembled WGS sequence"/>
</dbReference>
<dbReference type="EMBL" id="KQ459232">
    <property type="protein sequence ID" value="KPJ02550.1"/>
    <property type="molecule type" value="Genomic_DNA"/>
</dbReference>
<name>A0A194QC34_PAPXU</name>
<protein>
    <submittedName>
        <fullName evidence="2">Uncharacterized protein</fullName>
    </submittedName>
</protein>
<organism evidence="2 3">
    <name type="scientific">Papilio xuthus</name>
    <name type="common">Asian swallowtail butterfly</name>
    <dbReference type="NCBI Taxonomy" id="66420"/>
    <lineage>
        <taxon>Eukaryota</taxon>
        <taxon>Metazoa</taxon>
        <taxon>Ecdysozoa</taxon>
        <taxon>Arthropoda</taxon>
        <taxon>Hexapoda</taxon>
        <taxon>Insecta</taxon>
        <taxon>Pterygota</taxon>
        <taxon>Neoptera</taxon>
        <taxon>Endopterygota</taxon>
        <taxon>Lepidoptera</taxon>
        <taxon>Glossata</taxon>
        <taxon>Ditrysia</taxon>
        <taxon>Papilionoidea</taxon>
        <taxon>Papilionidae</taxon>
        <taxon>Papilioninae</taxon>
        <taxon>Papilio</taxon>
    </lineage>
</organism>
<feature type="region of interest" description="Disordered" evidence="1">
    <location>
        <begin position="55"/>
        <end position="88"/>
    </location>
</feature>
<evidence type="ECO:0000256" key="1">
    <source>
        <dbReference type="SAM" id="MobiDB-lite"/>
    </source>
</evidence>
<evidence type="ECO:0000313" key="2">
    <source>
        <dbReference type="EMBL" id="KPJ02550.1"/>
    </source>
</evidence>
<proteinExistence type="predicted"/>
<sequence length="88" mass="9547">MKPCEKWVKSREIIPPVKVKKPSIVKICEAPIADTAATPYVEFAKLAKEIGTEESNQNLGLHEGSNRAVPGSSSAAEYFQNFTGEDAP</sequence>
<evidence type="ECO:0000313" key="3">
    <source>
        <dbReference type="Proteomes" id="UP000053268"/>
    </source>
</evidence>
<gene>
    <name evidence="2" type="ORF">RR46_09753</name>
</gene>
<accession>A0A194QC34</accession>
<reference evidence="2 3" key="1">
    <citation type="journal article" date="2015" name="Nat. Commun.">
        <title>Outbred genome sequencing and CRISPR/Cas9 gene editing in butterflies.</title>
        <authorList>
            <person name="Li X."/>
            <person name="Fan D."/>
            <person name="Zhang W."/>
            <person name="Liu G."/>
            <person name="Zhang L."/>
            <person name="Zhao L."/>
            <person name="Fang X."/>
            <person name="Chen L."/>
            <person name="Dong Y."/>
            <person name="Chen Y."/>
            <person name="Ding Y."/>
            <person name="Zhao R."/>
            <person name="Feng M."/>
            <person name="Zhu Y."/>
            <person name="Feng Y."/>
            <person name="Jiang X."/>
            <person name="Zhu D."/>
            <person name="Xiang H."/>
            <person name="Feng X."/>
            <person name="Li S."/>
            <person name="Wang J."/>
            <person name="Zhang G."/>
            <person name="Kronforst M.R."/>
            <person name="Wang W."/>
        </authorList>
    </citation>
    <scope>NUCLEOTIDE SEQUENCE [LARGE SCALE GENOMIC DNA]</scope>
    <source>
        <strain evidence="2">Ya'a_city_454_Px</strain>
        <tissue evidence="2">Whole body</tissue>
    </source>
</reference>
<dbReference type="AlphaFoldDB" id="A0A194QC34"/>
<keyword evidence="3" id="KW-1185">Reference proteome</keyword>
<feature type="compositionally biased region" description="Polar residues" evidence="1">
    <location>
        <begin position="71"/>
        <end position="88"/>
    </location>
</feature>